<dbReference type="GeneID" id="24816133"/>
<dbReference type="Pfam" id="PF00583">
    <property type="entry name" value="Acetyltransf_1"/>
    <property type="match status" value="1"/>
</dbReference>
<dbReference type="PANTHER" id="PTHR43072">
    <property type="entry name" value="N-ACETYLTRANSFERASE"/>
    <property type="match status" value="1"/>
</dbReference>
<dbReference type="PROSITE" id="PS51186">
    <property type="entry name" value="GNAT"/>
    <property type="match status" value="1"/>
</dbReference>
<dbReference type="InterPro" id="IPR016181">
    <property type="entry name" value="Acyl_CoA_acyltransferase"/>
</dbReference>
<accession>A0A0A7V114</accession>
<dbReference type="KEGG" id="nbv:T478_0235"/>
<dbReference type="Gene3D" id="3.40.630.30">
    <property type="match status" value="1"/>
</dbReference>
<dbReference type="Proteomes" id="UP000241022">
    <property type="component" value="Unassembled WGS sequence"/>
</dbReference>
<dbReference type="PANTHER" id="PTHR43072:SF52">
    <property type="entry name" value="GCN5-RELATED N-ACETYLTRANSFERASE"/>
    <property type="match status" value="1"/>
</dbReference>
<evidence type="ECO:0000259" key="1">
    <source>
        <dbReference type="PROSITE" id="PS51186"/>
    </source>
</evidence>
<dbReference type="Proteomes" id="UP000030944">
    <property type="component" value="Chromosome"/>
</dbReference>
<dbReference type="SUPFAM" id="SSF55729">
    <property type="entry name" value="Acyl-CoA N-acyltransferases (Nat)"/>
    <property type="match status" value="1"/>
</dbReference>
<dbReference type="HOGENOM" id="CLU_951933_0_0_2"/>
<dbReference type="AlphaFoldDB" id="A0A0A7V114"/>
<evidence type="ECO:0000313" key="3">
    <source>
        <dbReference type="EMBL" id="PTL87483.1"/>
    </source>
</evidence>
<evidence type="ECO:0000313" key="5">
    <source>
        <dbReference type="Proteomes" id="UP000241022"/>
    </source>
</evidence>
<gene>
    <name evidence="3" type="ORF">A7X95_06240</name>
    <name evidence="2" type="ORF">T478_0235</name>
</gene>
<proteinExistence type="predicted"/>
<sequence>MENYPRLAQDSDKKVVLNFCQNTFSWGDYIHEVWDNWIDEGNLIVIENNQVPISMTHAAFYPDEKMIWIEGIRVEKNFRKNGVAQKMISYLEETAKSKKCEISRMLIASENKPSLSLAKKLGYTIISKWNYFSLESKSIHEETNITSDSCIDSIDNLNEKNSHFIESWRWIPLTDERLKKLNSEKKIFCQKDNEKTNTLGIITESESFENTIILELISGTNSEKMIKFTQNLAHQKNYSKIRILTELESLPSINNLENKFPFYLMEKKL</sequence>
<organism evidence="2 4">
    <name type="scientific">Candidatus Nitrosopelagicus brevis</name>
    <dbReference type="NCBI Taxonomy" id="1410606"/>
    <lineage>
        <taxon>Archaea</taxon>
        <taxon>Nitrososphaerota</taxon>
    </lineage>
</organism>
<protein>
    <submittedName>
        <fullName evidence="2">Acetyltransferase (GNAT) domain protein</fullName>
    </submittedName>
</protein>
<reference evidence="3" key="2">
    <citation type="submission" date="2016-05" db="EMBL/GenBank/DDBJ databases">
        <authorList>
            <person name="Lavstsen T."/>
            <person name="Jespersen J.S."/>
        </authorList>
    </citation>
    <scope>NUCLEOTIDE SEQUENCE [LARGE SCALE GENOMIC DNA]</scope>
    <source>
        <strain evidence="3">U25</strain>
    </source>
</reference>
<feature type="domain" description="N-acetyltransferase" evidence="1">
    <location>
        <begin position="2"/>
        <end position="146"/>
    </location>
</feature>
<name>A0A0A7V114_9ARCH</name>
<dbReference type="STRING" id="1410606.T478_0235"/>
<dbReference type="GO" id="GO:0016747">
    <property type="term" value="F:acyltransferase activity, transferring groups other than amino-acyl groups"/>
    <property type="evidence" value="ECO:0007669"/>
    <property type="project" value="InterPro"/>
</dbReference>
<evidence type="ECO:0000313" key="2">
    <source>
        <dbReference type="EMBL" id="AJA92548.1"/>
    </source>
</evidence>
<dbReference type="OrthoDB" id="43754at2157"/>
<keyword evidence="2" id="KW-0808">Transferase</keyword>
<keyword evidence="5" id="KW-1185">Reference proteome</keyword>
<dbReference type="EMBL" id="LXWN01000002">
    <property type="protein sequence ID" value="PTL87483.1"/>
    <property type="molecule type" value="Genomic_DNA"/>
</dbReference>
<dbReference type="InterPro" id="IPR000182">
    <property type="entry name" value="GNAT_dom"/>
</dbReference>
<reference evidence="2 4" key="1">
    <citation type="journal article" date="2015" name="Proc. Natl. Acad. Sci. U.S.A.">
        <title>Genomic and proteomic characterization of "Candidatus Nitrosopelagicus brevis": An ammonia-oxidizing archaeon from the open ocean.</title>
        <authorList>
            <person name="Santoro A.E."/>
            <person name="Dupont C.L."/>
            <person name="Richter R.A."/>
            <person name="Craig M.T."/>
            <person name="Carini P."/>
            <person name="McIlvin M.R."/>
            <person name="Yang Y."/>
            <person name="Orsi W.D."/>
            <person name="Moran D.M."/>
            <person name="Saito M.A."/>
        </authorList>
    </citation>
    <scope>NUCLEOTIDE SEQUENCE [LARGE SCALE GENOMIC DNA]</scope>
    <source>
        <strain evidence="2">CN25</strain>
        <strain evidence="4">V2</strain>
    </source>
</reference>
<dbReference type="CDD" id="cd04301">
    <property type="entry name" value="NAT_SF"/>
    <property type="match status" value="1"/>
</dbReference>
<dbReference type="RefSeq" id="WP_048104524.1">
    <property type="nucleotide sequence ID" value="NZ_CP007026.1"/>
</dbReference>
<dbReference type="EMBL" id="CP007026">
    <property type="protein sequence ID" value="AJA92548.1"/>
    <property type="molecule type" value="Genomic_DNA"/>
</dbReference>
<evidence type="ECO:0000313" key="4">
    <source>
        <dbReference type="Proteomes" id="UP000030944"/>
    </source>
</evidence>
<reference evidence="3 5" key="3">
    <citation type="submission" date="2018-04" db="EMBL/GenBank/DDBJ databases">
        <title>Transcriptomics of ammonia oxidizing archaea.</title>
        <authorList>
            <person name="Carini P."/>
        </authorList>
    </citation>
    <scope>NUCLEOTIDE SEQUENCE [LARGE SCALE GENOMIC DNA]</scope>
    <source>
        <strain evidence="3 5">U25</strain>
    </source>
</reference>